<dbReference type="Proteomes" id="UP000053268">
    <property type="component" value="Unassembled WGS sequence"/>
</dbReference>
<keyword evidence="3" id="KW-1185">Reference proteome</keyword>
<proteinExistence type="predicted"/>
<feature type="compositionally biased region" description="Low complexity" evidence="1">
    <location>
        <begin position="34"/>
        <end position="53"/>
    </location>
</feature>
<feature type="region of interest" description="Disordered" evidence="1">
    <location>
        <begin position="34"/>
        <end position="54"/>
    </location>
</feature>
<reference evidence="2 3" key="1">
    <citation type="journal article" date="2015" name="Nat. Commun.">
        <title>Outbred genome sequencing and CRISPR/Cas9 gene editing in butterflies.</title>
        <authorList>
            <person name="Li X."/>
            <person name="Fan D."/>
            <person name="Zhang W."/>
            <person name="Liu G."/>
            <person name="Zhang L."/>
            <person name="Zhao L."/>
            <person name="Fang X."/>
            <person name="Chen L."/>
            <person name="Dong Y."/>
            <person name="Chen Y."/>
            <person name="Ding Y."/>
            <person name="Zhao R."/>
            <person name="Feng M."/>
            <person name="Zhu Y."/>
            <person name="Feng Y."/>
            <person name="Jiang X."/>
            <person name="Zhu D."/>
            <person name="Xiang H."/>
            <person name="Feng X."/>
            <person name="Li S."/>
            <person name="Wang J."/>
            <person name="Zhang G."/>
            <person name="Kronforst M.R."/>
            <person name="Wang W."/>
        </authorList>
    </citation>
    <scope>NUCLEOTIDE SEQUENCE [LARGE SCALE GENOMIC DNA]</scope>
    <source>
        <strain evidence="2">Ya'a_city_454_Px</strain>
        <tissue evidence="2">Whole body</tissue>
    </source>
</reference>
<evidence type="ECO:0000313" key="2">
    <source>
        <dbReference type="EMBL" id="KPI92367.1"/>
    </source>
</evidence>
<organism evidence="2 3">
    <name type="scientific">Papilio xuthus</name>
    <name type="common">Asian swallowtail butterfly</name>
    <dbReference type="NCBI Taxonomy" id="66420"/>
    <lineage>
        <taxon>Eukaryota</taxon>
        <taxon>Metazoa</taxon>
        <taxon>Ecdysozoa</taxon>
        <taxon>Arthropoda</taxon>
        <taxon>Hexapoda</taxon>
        <taxon>Insecta</taxon>
        <taxon>Pterygota</taxon>
        <taxon>Neoptera</taxon>
        <taxon>Endopterygota</taxon>
        <taxon>Lepidoptera</taxon>
        <taxon>Glossata</taxon>
        <taxon>Ditrysia</taxon>
        <taxon>Papilionoidea</taxon>
        <taxon>Papilionidae</taxon>
        <taxon>Papilioninae</taxon>
        <taxon>Papilio</taxon>
    </lineage>
</organism>
<protein>
    <submittedName>
        <fullName evidence="2">Uncharacterized protein</fullName>
    </submittedName>
</protein>
<evidence type="ECO:0000256" key="1">
    <source>
        <dbReference type="SAM" id="MobiDB-lite"/>
    </source>
</evidence>
<name>A0A194PGD7_PAPXU</name>
<accession>A0A194PGD7</accession>
<dbReference type="AlphaFoldDB" id="A0A194PGD7"/>
<evidence type="ECO:0000313" key="3">
    <source>
        <dbReference type="Proteomes" id="UP000053268"/>
    </source>
</evidence>
<dbReference type="EMBL" id="KQ459604">
    <property type="protein sequence ID" value="KPI92367.1"/>
    <property type="molecule type" value="Genomic_DNA"/>
</dbReference>
<gene>
    <name evidence="2" type="ORF">RR46_13588</name>
</gene>
<sequence>MLVIQAGRLIDRGWSAIGDIGHFLHALASRPGGAGALAARPRTPRQPRTSRSSCEACRELQWPGAITAVTTLESHHGRRSHRRKLAYVRAMAA</sequence>